<feature type="non-terminal residue" evidence="1">
    <location>
        <position position="1"/>
    </location>
</feature>
<name>A0A3M7RT17_BRAPC</name>
<comment type="caution">
    <text evidence="1">The sequence shown here is derived from an EMBL/GenBank/DDBJ whole genome shotgun (WGS) entry which is preliminary data.</text>
</comment>
<gene>
    <name evidence="1" type="ORF">BpHYR1_003689</name>
</gene>
<proteinExistence type="predicted"/>
<dbReference type="EMBL" id="REGN01002740">
    <property type="protein sequence ID" value="RNA26457.1"/>
    <property type="molecule type" value="Genomic_DNA"/>
</dbReference>
<reference evidence="1 2" key="1">
    <citation type="journal article" date="2018" name="Sci. Rep.">
        <title>Genomic signatures of local adaptation to the degree of environmental predictability in rotifers.</title>
        <authorList>
            <person name="Franch-Gras L."/>
            <person name="Hahn C."/>
            <person name="Garcia-Roger E.M."/>
            <person name="Carmona M.J."/>
            <person name="Serra M."/>
            <person name="Gomez A."/>
        </authorList>
    </citation>
    <scope>NUCLEOTIDE SEQUENCE [LARGE SCALE GENOMIC DNA]</scope>
    <source>
        <strain evidence="1">HYR1</strain>
    </source>
</reference>
<evidence type="ECO:0000313" key="2">
    <source>
        <dbReference type="Proteomes" id="UP000276133"/>
    </source>
</evidence>
<keyword evidence="2" id="KW-1185">Reference proteome</keyword>
<evidence type="ECO:0000313" key="1">
    <source>
        <dbReference type="EMBL" id="RNA26457.1"/>
    </source>
</evidence>
<organism evidence="1 2">
    <name type="scientific">Brachionus plicatilis</name>
    <name type="common">Marine rotifer</name>
    <name type="synonym">Brachionus muelleri</name>
    <dbReference type="NCBI Taxonomy" id="10195"/>
    <lineage>
        <taxon>Eukaryota</taxon>
        <taxon>Metazoa</taxon>
        <taxon>Spiralia</taxon>
        <taxon>Gnathifera</taxon>
        <taxon>Rotifera</taxon>
        <taxon>Eurotatoria</taxon>
        <taxon>Monogononta</taxon>
        <taxon>Pseudotrocha</taxon>
        <taxon>Ploima</taxon>
        <taxon>Brachionidae</taxon>
        <taxon>Brachionus</taxon>
    </lineage>
</organism>
<sequence length="68" mass="7788">KILCSGVNNTFKSLSKTTNYINWAIVIRVKSRRRFLRDHGCGSDLDQLPLTKACSKFCFIFILFVTDS</sequence>
<dbReference type="Proteomes" id="UP000276133">
    <property type="component" value="Unassembled WGS sequence"/>
</dbReference>
<accession>A0A3M7RT17</accession>
<dbReference type="AlphaFoldDB" id="A0A3M7RT17"/>
<protein>
    <submittedName>
        <fullName evidence="1">Uncharacterized protein</fullName>
    </submittedName>
</protein>